<keyword evidence="6" id="KW-0119">Carbohydrate metabolism</keyword>
<dbReference type="AlphaFoldDB" id="A0A7K1SDN2"/>
<dbReference type="RefSeq" id="WP_157586531.1">
    <property type="nucleotide sequence ID" value="NZ_WPIN01000006.1"/>
</dbReference>
<gene>
    <name evidence="9" type="ORF">GO755_17735</name>
</gene>
<protein>
    <recommendedName>
        <fullName evidence="8">Phospholipase/carboxylesterase/thioesterase domain-containing protein</fullName>
    </recommendedName>
</protein>
<keyword evidence="3" id="KW-0858">Xylan degradation</keyword>
<comment type="subcellular location">
    <subcellularLocation>
        <location evidence="1">Secreted</location>
    </subcellularLocation>
</comment>
<keyword evidence="4" id="KW-0732">Signal</keyword>
<proteinExistence type="predicted"/>
<evidence type="ECO:0000256" key="1">
    <source>
        <dbReference type="ARBA" id="ARBA00004613"/>
    </source>
</evidence>
<dbReference type="GO" id="GO:0005576">
    <property type="term" value="C:extracellular region"/>
    <property type="evidence" value="ECO:0007669"/>
    <property type="project" value="UniProtKB-SubCell"/>
</dbReference>
<keyword evidence="2" id="KW-0964">Secreted</keyword>
<evidence type="ECO:0000256" key="3">
    <source>
        <dbReference type="ARBA" id="ARBA00022651"/>
    </source>
</evidence>
<evidence type="ECO:0000313" key="10">
    <source>
        <dbReference type="Proteomes" id="UP000436006"/>
    </source>
</evidence>
<evidence type="ECO:0000256" key="5">
    <source>
        <dbReference type="ARBA" id="ARBA00022801"/>
    </source>
</evidence>
<dbReference type="Gene3D" id="3.40.50.1820">
    <property type="entry name" value="alpha/beta hydrolase"/>
    <property type="match status" value="1"/>
</dbReference>
<dbReference type="SUPFAM" id="SSF53474">
    <property type="entry name" value="alpha/beta-Hydrolases"/>
    <property type="match status" value="1"/>
</dbReference>
<dbReference type="Proteomes" id="UP000436006">
    <property type="component" value="Unassembled WGS sequence"/>
</dbReference>
<dbReference type="Pfam" id="PF02230">
    <property type="entry name" value="Abhydrolase_2"/>
    <property type="match status" value="1"/>
</dbReference>
<dbReference type="InterPro" id="IPR029058">
    <property type="entry name" value="AB_hydrolase_fold"/>
</dbReference>
<keyword evidence="10" id="KW-1185">Reference proteome</keyword>
<keyword evidence="5" id="KW-0378">Hydrolase</keyword>
<evidence type="ECO:0000313" key="9">
    <source>
        <dbReference type="EMBL" id="MVM31895.1"/>
    </source>
</evidence>
<evidence type="ECO:0000256" key="4">
    <source>
        <dbReference type="ARBA" id="ARBA00022729"/>
    </source>
</evidence>
<dbReference type="InterPro" id="IPR043595">
    <property type="entry name" value="FaeB/C/D"/>
</dbReference>
<name>A0A7K1SDN2_9BACT</name>
<evidence type="ECO:0000256" key="2">
    <source>
        <dbReference type="ARBA" id="ARBA00022525"/>
    </source>
</evidence>
<organism evidence="9 10">
    <name type="scientific">Spirosoma arboris</name>
    <dbReference type="NCBI Taxonomy" id="2682092"/>
    <lineage>
        <taxon>Bacteria</taxon>
        <taxon>Pseudomonadati</taxon>
        <taxon>Bacteroidota</taxon>
        <taxon>Cytophagia</taxon>
        <taxon>Cytophagales</taxon>
        <taxon>Cytophagaceae</taxon>
        <taxon>Spirosoma</taxon>
    </lineage>
</organism>
<comment type="caution">
    <text evidence="9">The sequence shown here is derived from an EMBL/GenBank/DDBJ whole genome shotgun (WGS) entry which is preliminary data.</text>
</comment>
<keyword evidence="7" id="KW-0624">Polysaccharide degradation</keyword>
<dbReference type="PANTHER" id="PTHR38050:SF2">
    <property type="entry name" value="FERULOYL ESTERASE C-RELATED"/>
    <property type="match status" value="1"/>
</dbReference>
<evidence type="ECO:0000259" key="8">
    <source>
        <dbReference type="Pfam" id="PF02230"/>
    </source>
</evidence>
<dbReference type="GO" id="GO:0045493">
    <property type="term" value="P:xylan catabolic process"/>
    <property type="evidence" value="ECO:0007669"/>
    <property type="project" value="UniProtKB-KW"/>
</dbReference>
<reference evidence="9 10" key="1">
    <citation type="submission" date="2019-12" db="EMBL/GenBank/DDBJ databases">
        <title>Spirosoma sp. HMF4905 genome sequencing and assembly.</title>
        <authorList>
            <person name="Kang H."/>
            <person name="Cha I."/>
            <person name="Kim H."/>
            <person name="Joh K."/>
        </authorList>
    </citation>
    <scope>NUCLEOTIDE SEQUENCE [LARGE SCALE GENOMIC DNA]</scope>
    <source>
        <strain evidence="9 10">HMF4905</strain>
    </source>
</reference>
<dbReference type="GO" id="GO:0030600">
    <property type="term" value="F:feruloyl esterase activity"/>
    <property type="evidence" value="ECO:0007669"/>
    <property type="project" value="InterPro"/>
</dbReference>
<feature type="domain" description="Phospholipase/carboxylesterase/thioesterase" evidence="8">
    <location>
        <begin position="53"/>
        <end position="211"/>
    </location>
</feature>
<accession>A0A7K1SDN2</accession>
<dbReference type="InterPro" id="IPR003140">
    <property type="entry name" value="PLipase/COase/thioEstase"/>
</dbReference>
<evidence type="ECO:0000256" key="6">
    <source>
        <dbReference type="ARBA" id="ARBA00023277"/>
    </source>
</evidence>
<evidence type="ECO:0000256" key="7">
    <source>
        <dbReference type="ARBA" id="ARBA00023326"/>
    </source>
</evidence>
<sequence>MKKIVLAFIAIIFLSATIRANGLMGGDSMRKLTVDGRERTYFIHVPKSYDGRKPFPIVLVFHGGGSNATDWIELCGLNQTADQANFIAVYPNGTGKKIEGYPKGILGWNGGPRQPGGPDSEVSKVDDIKFTKAMLDDLSTIVKVDKKRVYATGMSMGAILVYRLASELSDQIAAIAPIAGPMGTETCTPKRPVPVIHFHGTADEAVPFNGGKGKLDPSGTDYYSVDYSIRNWVKADGCHETPVTTELAEKVNDGTKVIRKSYTGGKQGSEVILYAIEGGGHTWPDRPFSPELKILGKATKNISANELMWAFFEKHPMK</sequence>
<dbReference type="EMBL" id="WPIN01000006">
    <property type="protein sequence ID" value="MVM31895.1"/>
    <property type="molecule type" value="Genomic_DNA"/>
</dbReference>
<dbReference type="PANTHER" id="PTHR38050">
    <property type="match status" value="1"/>
</dbReference>